<dbReference type="AlphaFoldDB" id="A0A9X6RLV8"/>
<evidence type="ECO:0000256" key="5">
    <source>
        <dbReference type="SAM" id="Coils"/>
    </source>
</evidence>
<dbReference type="EMBL" id="MTYJ01000288">
    <property type="protein sequence ID" value="OWA52833.1"/>
    <property type="molecule type" value="Genomic_DNA"/>
</dbReference>
<dbReference type="GO" id="GO:0016272">
    <property type="term" value="C:prefoldin complex"/>
    <property type="evidence" value="ECO:0007669"/>
    <property type="project" value="InterPro"/>
</dbReference>
<dbReference type="InterPro" id="IPR002777">
    <property type="entry name" value="PFD_beta-like"/>
</dbReference>
<evidence type="ECO:0000313" key="7">
    <source>
        <dbReference type="Proteomes" id="UP000192578"/>
    </source>
</evidence>
<comment type="function">
    <text evidence="4">Binds specifically to cytosolic chaperonin (c-CPN) and transfers target proteins to it. Binds to nascent polypeptide chain and promotes folding in an environment in which there are many competing pathways for nonnative proteins.</text>
</comment>
<evidence type="ECO:0000256" key="2">
    <source>
        <dbReference type="ARBA" id="ARBA00011695"/>
    </source>
</evidence>
<sequence>MAAEGDAQTSKVNTELIVSGFSKLRQEQATLGEKLAELEADLNEHTLVLQMLEKLEPDRKCFRRVGGALVEKTVKEVVPAIGTTKTQITATLKALREQLDTKTKELLEYKKTHRIVVRGVDAPDMPYDELVAS</sequence>
<dbReference type="Gene3D" id="1.10.287.370">
    <property type="match status" value="1"/>
</dbReference>
<name>A0A9X6RLV8_HYPEX</name>
<evidence type="ECO:0000256" key="3">
    <source>
        <dbReference type="ARBA" id="ARBA00023186"/>
    </source>
</evidence>
<dbReference type="PANTHER" id="PTHR13303">
    <property type="entry name" value="PREFOLDIN SUBUNIT 2"/>
    <property type="match status" value="1"/>
</dbReference>
<dbReference type="GO" id="GO:0051082">
    <property type="term" value="F:unfolded protein binding"/>
    <property type="evidence" value="ECO:0007669"/>
    <property type="project" value="InterPro"/>
</dbReference>
<organism evidence="6 7">
    <name type="scientific">Hypsibius exemplaris</name>
    <name type="common">Freshwater tardigrade</name>
    <dbReference type="NCBI Taxonomy" id="2072580"/>
    <lineage>
        <taxon>Eukaryota</taxon>
        <taxon>Metazoa</taxon>
        <taxon>Ecdysozoa</taxon>
        <taxon>Tardigrada</taxon>
        <taxon>Eutardigrada</taxon>
        <taxon>Parachela</taxon>
        <taxon>Hypsibioidea</taxon>
        <taxon>Hypsibiidae</taxon>
        <taxon>Hypsibius</taxon>
    </lineage>
</organism>
<dbReference type="Pfam" id="PF01920">
    <property type="entry name" value="Prefoldin_2"/>
    <property type="match status" value="1"/>
</dbReference>
<evidence type="ECO:0000313" key="6">
    <source>
        <dbReference type="EMBL" id="OWA52833.1"/>
    </source>
</evidence>
<dbReference type="CDD" id="cd23163">
    <property type="entry name" value="Prefoldin_2"/>
    <property type="match status" value="1"/>
</dbReference>
<keyword evidence="5" id="KW-0175">Coiled coil</keyword>
<evidence type="ECO:0000256" key="4">
    <source>
        <dbReference type="ARBA" id="ARBA00024667"/>
    </source>
</evidence>
<protein>
    <submittedName>
        <fullName evidence="6">Prefoldin subunit 2</fullName>
    </submittedName>
</protein>
<evidence type="ECO:0000256" key="1">
    <source>
        <dbReference type="ARBA" id="ARBA00008045"/>
    </source>
</evidence>
<dbReference type="FunFam" id="1.10.287.370:FF:000002">
    <property type="entry name" value="Prefoldin subunit 2"/>
    <property type="match status" value="1"/>
</dbReference>
<dbReference type="InterPro" id="IPR027235">
    <property type="entry name" value="PFD2"/>
</dbReference>
<feature type="coiled-coil region" evidence="5">
    <location>
        <begin position="85"/>
        <end position="112"/>
    </location>
</feature>
<keyword evidence="7" id="KW-1185">Reference proteome</keyword>
<dbReference type="InterPro" id="IPR009053">
    <property type="entry name" value="Prefoldin"/>
</dbReference>
<keyword evidence="3" id="KW-0143">Chaperone</keyword>
<dbReference type="GO" id="GO:0006457">
    <property type="term" value="P:protein folding"/>
    <property type="evidence" value="ECO:0007669"/>
    <property type="project" value="InterPro"/>
</dbReference>
<dbReference type="OrthoDB" id="29646at2759"/>
<feature type="coiled-coil region" evidence="5">
    <location>
        <begin position="21"/>
        <end position="55"/>
    </location>
</feature>
<accession>A0A9X6RLV8</accession>
<comment type="subunit">
    <text evidence="2">Heterohexamer of two PFD-alpha type and four PFD-beta type subunits.</text>
</comment>
<dbReference type="Proteomes" id="UP000192578">
    <property type="component" value="Unassembled WGS sequence"/>
</dbReference>
<reference evidence="7" key="1">
    <citation type="submission" date="2017-01" db="EMBL/GenBank/DDBJ databases">
        <title>Comparative genomics of anhydrobiosis in the tardigrade Hypsibius dujardini.</title>
        <authorList>
            <person name="Yoshida Y."/>
            <person name="Koutsovoulos G."/>
            <person name="Laetsch D."/>
            <person name="Stevens L."/>
            <person name="Kumar S."/>
            <person name="Horikawa D."/>
            <person name="Ishino K."/>
            <person name="Komine S."/>
            <person name="Tomita M."/>
            <person name="Blaxter M."/>
            <person name="Arakawa K."/>
        </authorList>
    </citation>
    <scope>NUCLEOTIDE SEQUENCE [LARGE SCALE GENOMIC DNA]</scope>
    <source>
        <strain evidence="7">Z151</strain>
    </source>
</reference>
<comment type="caution">
    <text evidence="6">The sequence shown here is derived from an EMBL/GenBank/DDBJ whole genome shotgun (WGS) entry which is preliminary data.</text>
</comment>
<gene>
    <name evidence="6" type="ORF">BV898_17275</name>
</gene>
<comment type="similarity">
    <text evidence="1">Belongs to the prefoldin subunit beta family.</text>
</comment>
<dbReference type="SUPFAM" id="SSF46579">
    <property type="entry name" value="Prefoldin"/>
    <property type="match status" value="1"/>
</dbReference>
<proteinExistence type="inferred from homology"/>